<keyword evidence="4" id="KW-1185">Reference proteome</keyword>
<evidence type="ECO:0000313" key="4">
    <source>
        <dbReference type="Proteomes" id="UP000194137"/>
    </source>
</evidence>
<feature type="domain" description="PBP" evidence="2">
    <location>
        <begin position="4"/>
        <end position="293"/>
    </location>
</feature>
<reference evidence="3 4" key="1">
    <citation type="submission" date="2017-05" db="EMBL/GenBank/DDBJ databases">
        <title>Full genome sequence of Pseudorhodoplanes sinuspersici.</title>
        <authorList>
            <person name="Dastgheib S.M.M."/>
            <person name="Shavandi M."/>
            <person name="Tirandaz H."/>
        </authorList>
    </citation>
    <scope>NUCLEOTIDE SEQUENCE [LARGE SCALE GENOMIC DNA]</scope>
    <source>
        <strain evidence="3 4">RIPI110</strain>
    </source>
</reference>
<gene>
    <name evidence="3" type="ORF">CAK95_05875</name>
</gene>
<dbReference type="OrthoDB" id="9790048at2"/>
<dbReference type="STRING" id="1235591.CAK95_05875"/>
<dbReference type="Gene3D" id="3.40.190.10">
    <property type="entry name" value="Periplasmic binding protein-like II"/>
    <property type="match status" value="2"/>
</dbReference>
<accession>A0A1W6ZZS3</accession>
<evidence type="ECO:0000256" key="1">
    <source>
        <dbReference type="ARBA" id="ARBA00022729"/>
    </source>
</evidence>
<dbReference type="InterPro" id="IPR024370">
    <property type="entry name" value="PBP_domain"/>
</dbReference>
<keyword evidence="1" id="KW-0732">Signal</keyword>
<evidence type="ECO:0000313" key="3">
    <source>
        <dbReference type="EMBL" id="ARQ02778.1"/>
    </source>
</evidence>
<sequence>MLVAGTAQARDQIRIVGSSTVYPFTTAVAEQLGKTGGVKTPVVESTGTGGGMKLFCAGVGEEHPDATNASRRMKKTELDMCQKNGVKDVVEINIGFDGLTIAQSKQGTPIKLTLPQLLLAVAKQVPGPDGKLIPNPNKNWSDIDKSLPNFKIEVLGPPPTSGTRDSFHELLLEKGAEQIPALAQLKKSDPKAFDSVWKTLREDGVYVEAGENDNLIVAKLEQNKNAFGVFGYSFLEENAAKLRGVPLNGSEPEFDNITSGKYPGARRMYVYLKKAHVGIVPGIDKFAVEYVSPKAIGEDGYLAKKGLVTLPKAEADAVRKSITDMKPVSADALGS</sequence>
<dbReference type="InterPro" id="IPR050811">
    <property type="entry name" value="Phosphate_ABC_transporter"/>
</dbReference>
<proteinExistence type="predicted"/>
<dbReference type="Pfam" id="PF12849">
    <property type="entry name" value="PBP_like_2"/>
    <property type="match status" value="1"/>
</dbReference>
<evidence type="ECO:0000259" key="2">
    <source>
        <dbReference type="Pfam" id="PF12849"/>
    </source>
</evidence>
<protein>
    <submittedName>
        <fullName evidence="3">Phosphate ABC transporter substrate-binding protein</fullName>
    </submittedName>
</protein>
<name>A0A1W6ZZS3_9HYPH</name>
<dbReference type="EMBL" id="CP021112">
    <property type="protein sequence ID" value="ARQ02778.1"/>
    <property type="molecule type" value="Genomic_DNA"/>
</dbReference>
<dbReference type="AlphaFoldDB" id="A0A1W6ZZS3"/>
<dbReference type="PANTHER" id="PTHR30570:SF1">
    <property type="entry name" value="PHOSPHATE-BINDING PROTEIN PSTS"/>
    <property type="match status" value="1"/>
</dbReference>
<dbReference type="SUPFAM" id="SSF53850">
    <property type="entry name" value="Periplasmic binding protein-like II"/>
    <property type="match status" value="1"/>
</dbReference>
<dbReference type="KEGG" id="psin:CAK95_05875"/>
<dbReference type="PANTHER" id="PTHR30570">
    <property type="entry name" value="PERIPLASMIC PHOSPHATE BINDING COMPONENT OF PHOSPHATE ABC TRANSPORTER"/>
    <property type="match status" value="1"/>
</dbReference>
<dbReference type="CDD" id="cd13654">
    <property type="entry name" value="PBP2_phosphate_like_2"/>
    <property type="match status" value="1"/>
</dbReference>
<organism evidence="3 4">
    <name type="scientific">Pseudorhodoplanes sinuspersici</name>
    <dbReference type="NCBI Taxonomy" id="1235591"/>
    <lineage>
        <taxon>Bacteria</taxon>
        <taxon>Pseudomonadati</taxon>
        <taxon>Pseudomonadota</taxon>
        <taxon>Alphaproteobacteria</taxon>
        <taxon>Hyphomicrobiales</taxon>
        <taxon>Pseudorhodoplanes</taxon>
    </lineage>
</organism>
<dbReference type="Proteomes" id="UP000194137">
    <property type="component" value="Chromosome"/>
</dbReference>